<evidence type="ECO:0000256" key="1">
    <source>
        <dbReference type="ARBA" id="ARBA00004141"/>
    </source>
</evidence>
<evidence type="ECO:0000256" key="3">
    <source>
        <dbReference type="ARBA" id="ARBA00022692"/>
    </source>
</evidence>
<dbReference type="GO" id="GO:0022857">
    <property type="term" value="F:transmembrane transporter activity"/>
    <property type="evidence" value="ECO:0007669"/>
    <property type="project" value="InterPro"/>
</dbReference>
<dbReference type="InterPro" id="IPR036259">
    <property type="entry name" value="MFS_trans_sf"/>
</dbReference>
<feature type="transmembrane region" description="Helical" evidence="6">
    <location>
        <begin position="334"/>
        <end position="358"/>
    </location>
</feature>
<dbReference type="InParanoid" id="A0A1D2VNH5"/>
<evidence type="ECO:0000256" key="2">
    <source>
        <dbReference type="ARBA" id="ARBA00022448"/>
    </source>
</evidence>
<dbReference type="AlphaFoldDB" id="A0A1D2VNH5"/>
<dbReference type="GO" id="GO:0016020">
    <property type="term" value="C:membrane"/>
    <property type="evidence" value="ECO:0007669"/>
    <property type="project" value="UniProtKB-SubCell"/>
</dbReference>
<dbReference type="STRING" id="1344418.A0A1D2VNH5"/>
<evidence type="ECO:0000259" key="7">
    <source>
        <dbReference type="PROSITE" id="PS50850"/>
    </source>
</evidence>
<evidence type="ECO:0000256" key="5">
    <source>
        <dbReference type="ARBA" id="ARBA00023136"/>
    </source>
</evidence>
<feature type="transmembrane region" description="Helical" evidence="6">
    <location>
        <begin position="463"/>
        <end position="485"/>
    </location>
</feature>
<evidence type="ECO:0000313" key="8">
    <source>
        <dbReference type="EMBL" id="ODV63162.1"/>
    </source>
</evidence>
<dbReference type="InterPro" id="IPR011701">
    <property type="entry name" value="MFS"/>
</dbReference>
<feature type="domain" description="Major facilitator superfamily (MFS) profile" evidence="7">
    <location>
        <begin position="65"/>
        <end position="516"/>
    </location>
</feature>
<comment type="subcellular location">
    <subcellularLocation>
        <location evidence="1">Membrane</location>
        <topology evidence="1">Multi-pass membrane protein</topology>
    </subcellularLocation>
</comment>
<keyword evidence="4 6" id="KW-1133">Transmembrane helix</keyword>
<dbReference type="RefSeq" id="XP_020049469.1">
    <property type="nucleotide sequence ID" value="XM_020192725.1"/>
</dbReference>
<dbReference type="PANTHER" id="PTHR23511">
    <property type="entry name" value="SYNAPTIC VESICLE GLYCOPROTEIN 2"/>
    <property type="match status" value="1"/>
</dbReference>
<evidence type="ECO:0000313" key="9">
    <source>
        <dbReference type="Proteomes" id="UP000095038"/>
    </source>
</evidence>
<feature type="transmembrane region" description="Helical" evidence="6">
    <location>
        <begin position="193"/>
        <end position="212"/>
    </location>
</feature>
<keyword evidence="2" id="KW-0813">Transport</keyword>
<accession>A0A1D2VNH5</accession>
<evidence type="ECO:0000256" key="4">
    <source>
        <dbReference type="ARBA" id="ARBA00022989"/>
    </source>
</evidence>
<reference evidence="9" key="1">
    <citation type="submission" date="2016-05" db="EMBL/GenBank/DDBJ databases">
        <title>Comparative genomics of biotechnologically important yeasts.</title>
        <authorList>
            <consortium name="DOE Joint Genome Institute"/>
            <person name="Riley R."/>
            <person name="Haridas S."/>
            <person name="Wolfe K.H."/>
            <person name="Lopes M.R."/>
            <person name="Hittinger C.T."/>
            <person name="Goker M."/>
            <person name="Salamov A."/>
            <person name="Wisecaver J."/>
            <person name="Long T.M."/>
            <person name="Aerts A.L."/>
            <person name="Barry K."/>
            <person name="Choi C."/>
            <person name="Clum A."/>
            <person name="Coughlan A.Y."/>
            <person name="Deshpande S."/>
            <person name="Douglass A.P."/>
            <person name="Hanson S.J."/>
            <person name="Klenk H.-P."/>
            <person name="Labutti K."/>
            <person name="Lapidus A."/>
            <person name="Lindquist E."/>
            <person name="Lipzen A."/>
            <person name="Meier-Kolthoff J.P."/>
            <person name="Ohm R.A."/>
            <person name="Otillar R.P."/>
            <person name="Pangilinan J."/>
            <person name="Peng Y."/>
            <person name="Rokas A."/>
            <person name="Rosa C.A."/>
            <person name="Scheuner C."/>
            <person name="Sibirny A.A."/>
            <person name="Slot J.C."/>
            <person name="Stielow J.B."/>
            <person name="Sun H."/>
            <person name="Kurtzman C.P."/>
            <person name="Blackwell M."/>
            <person name="Grigoriev I.V."/>
            <person name="Jeffries T.W."/>
        </authorList>
    </citation>
    <scope>NUCLEOTIDE SEQUENCE [LARGE SCALE GENOMIC DNA]</scope>
    <source>
        <strain evidence="9">DSM 1968</strain>
    </source>
</reference>
<dbReference type="EMBL" id="KV454476">
    <property type="protein sequence ID" value="ODV63162.1"/>
    <property type="molecule type" value="Genomic_DNA"/>
</dbReference>
<dbReference type="PANTHER" id="PTHR23511:SF4">
    <property type="entry name" value="MAJOR FACILITATOR SUPERFAMILY (MFS) PROFILE DOMAIN-CONTAINING PROTEIN"/>
    <property type="match status" value="1"/>
</dbReference>
<dbReference type="Pfam" id="PF07690">
    <property type="entry name" value="MFS_1"/>
    <property type="match status" value="1"/>
</dbReference>
<dbReference type="SUPFAM" id="SSF103473">
    <property type="entry name" value="MFS general substrate transporter"/>
    <property type="match status" value="1"/>
</dbReference>
<proteinExistence type="predicted"/>
<dbReference type="Gene3D" id="1.20.1250.20">
    <property type="entry name" value="MFS general substrate transporter like domains"/>
    <property type="match status" value="1"/>
</dbReference>
<feature type="transmembrane region" description="Helical" evidence="6">
    <location>
        <begin position="404"/>
        <end position="423"/>
    </location>
</feature>
<feature type="transmembrane region" description="Helical" evidence="6">
    <location>
        <begin position="491"/>
        <end position="512"/>
    </location>
</feature>
<organism evidence="8 9">
    <name type="scientific">Ascoidea rubescens DSM 1968</name>
    <dbReference type="NCBI Taxonomy" id="1344418"/>
    <lineage>
        <taxon>Eukaryota</taxon>
        <taxon>Fungi</taxon>
        <taxon>Dikarya</taxon>
        <taxon>Ascomycota</taxon>
        <taxon>Saccharomycotina</taxon>
        <taxon>Saccharomycetes</taxon>
        <taxon>Ascoideaceae</taxon>
        <taxon>Ascoidea</taxon>
    </lineage>
</organism>
<feature type="transmembrane region" description="Helical" evidence="6">
    <location>
        <begin position="106"/>
        <end position="123"/>
    </location>
</feature>
<dbReference type="GeneID" id="30966361"/>
<feature type="transmembrane region" description="Helical" evidence="6">
    <location>
        <begin position="429"/>
        <end position="451"/>
    </location>
</feature>
<dbReference type="PROSITE" id="PS50850">
    <property type="entry name" value="MFS"/>
    <property type="match status" value="1"/>
</dbReference>
<dbReference type="InterPro" id="IPR020846">
    <property type="entry name" value="MFS_dom"/>
</dbReference>
<keyword evidence="3 6" id="KW-0812">Transmembrane</keyword>
<dbReference type="OrthoDB" id="3936150at2759"/>
<protein>
    <submittedName>
        <fullName evidence="8">Inorganic phosphate transporter</fullName>
    </submittedName>
</protein>
<dbReference type="Proteomes" id="UP000095038">
    <property type="component" value="Unassembled WGS sequence"/>
</dbReference>
<keyword evidence="9" id="KW-1185">Reference proteome</keyword>
<sequence>MAEIENKEKSSPTVNSLDLENGVLNPVNASNQKDMVLLTTSDIALTKKMHLINDALEEIGFTWYHFKVFCIAGFGYAADSLLGMCQSTVATYVNFQFGQTYPVSTHVLYASLLVGCVFWGVSADIIGRKIAFNTSLMLASIFSFLVGAMSSFSTYCIFLALSSFALGGNLAIDATVFLEYLPFKWQFLTTTFACWWAIGQTIGMFVAWGMLPNNSCSSIEFCPSHINRGWRYVWYINSAIVFVLACCRLFVFKLDESPKFLITIGKDEEAVALLQNIAKKYNRTCSLTVEQLKECGEVNKQDFLNKPSVKAFLIESKQNIKELFSTKLMARNTILLFLSWFLIGICYSLYANFLPVYLATRGATTSASTIDGVYGDSTISTFVSIFGPALATLLILTPKVGRRGALCVGGLSSMVFLFAYTSVRTRAANVGFACASYICIYIYYGCLYGFTPEVLPSTCRATGSSLSLVMNRAAGIIVPVIAYYGDTSSAVPIWVCGAAIGVIGLAALLFPFEPSKQRAV</sequence>
<feature type="transmembrane region" description="Helical" evidence="6">
    <location>
        <begin position="232"/>
        <end position="251"/>
    </location>
</feature>
<name>A0A1D2VNH5_9ASCO</name>
<feature type="transmembrane region" description="Helical" evidence="6">
    <location>
        <begin position="130"/>
        <end position="151"/>
    </location>
</feature>
<feature type="transmembrane region" description="Helical" evidence="6">
    <location>
        <begin position="378"/>
        <end position="397"/>
    </location>
</feature>
<feature type="transmembrane region" description="Helical" evidence="6">
    <location>
        <begin position="157"/>
        <end position="181"/>
    </location>
</feature>
<keyword evidence="5 6" id="KW-0472">Membrane</keyword>
<evidence type="ECO:0000256" key="6">
    <source>
        <dbReference type="SAM" id="Phobius"/>
    </source>
</evidence>
<gene>
    <name evidence="8" type="ORF">ASCRUDRAFT_74538</name>
</gene>